<evidence type="ECO:0000313" key="2">
    <source>
        <dbReference type="Proteomes" id="UP001162972"/>
    </source>
</evidence>
<protein>
    <submittedName>
        <fullName evidence="1">Uncharacterized protein</fullName>
    </submittedName>
</protein>
<comment type="caution">
    <text evidence="1">The sequence shown here is derived from an EMBL/GenBank/DDBJ whole genome shotgun (WGS) entry which is preliminary data.</text>
</comment>
<reference evidence="1 2" key="1">
    <citation type="journal article" date="2023" name="Int. J. Mol. Sci.">
        <title>De Novo Assembly and Annotation of 11 Diverse Shrub Willow (Salix) Genomes Reveals Novel Gene Organization in Sex-Linked Regions.</title>
        <authorList>
            <person name="Hyden B."/>
            <person name="Feng K."/>
            <person name="Yates T.B."/>
            <person name="Jawdy S."/>
            <person name="Cereghino C."/>
            <person name="Smart L.B."/>
            <person name="Muchero W."/>
        </authorList>
    </citation>
    <scope>NUCLEOTIDE SEQUENCE [LARGE SCALE GENOMIC DNA]</scope>
    <source>
        <tissue evidence="1">Shoot tip</tissue>
    </source>
</reference>
<dbReference type="EMBL" id="JAPFFJ010000007">
    <property type="protein sequence ID" value="KAJ6422564.1"/>
    <property type="molecule type" value="Genomic_DNA"/>
</dbReference>
<keyword evidence="2" id="KW-1185">Reference proteome</keyword>
<name>A0AAD6PAH2_9ROSI</name>
<sequence length="164" mass="18367">MGIEVEINCNRTSKNDDVDIHVRNFEEGLFQSCLDAGSDQIRRCSLVRSLQNRRALPACLRAVPGPIPPQPPRRRRVSPGHGRVIRRVGSGGCPGSTNWRERAGGHYERLPIKVEPINGGDAAFGGGGVLRAQELCDGDVEEEWEERVRSVWRERGERVCEEER</sequence>
<organism evidence="1 2">
    <name type="scientific">Salix udensis</name>
    <dbReference type="NCBI Taxonomy" id="889485"/>
    <lineage>
        <taxon>Eukaryota</taxon>
        <taxon>Viridiplantae</taxon>
        <taxon>Streptophyta</taxon>
        <taxon>Embryophyta</taxon>
        <taxon>Tracheophyta</taxon>
        <taxon>Spermatophyta</taxon>
        <taxon>Magnoliopsida</taxon>
        <taxon>eudicotyledons</taxon>
        <taxon>Gunneridae</taxon>
        <taxon>Pentapetalae</taxon>
        <taxon>rosids</taxon>
        <taxon>fabids</taxon>
        <taxon>Malpighiales</taxon>
        <taxon>Salicaceae</taxon>
        <taxon>Saliceae</taxon>
        <taxon>Salix</taxon>
    </lineage>
</organism>
<dbReference type="AlphaFoldDB" id="A0AAD6PAH2"/>
<accession>A0AAD6PAH2</accession>
<proteinExistence type="predicted"/>
<evidence type="ECO:0000313" key="1">
    <source>
        <dbReference type="EMBL" id="KAJ6422564.1"/>
    </source>
</evidence>
<dbReference type="Proteomes" id="UP001162972">
    <property type="component" value="Chromosome 19"/>
</dbReference>
<gene>
    <name evidence="1" type="ORF">OIU84_027516</name>
</gene>